<dbReference type="PANTHER" id="PTHR43328:SF1">
    <property type="entry name" value="N-ACETYLTRANSFERASE DOMAIN-CONTAINING PROTEIN"/>
    <property type="match status" value="1"/>
</dbReference>
<feature type="domain" description="N-acetyltransferase" evidence="1">
    <location>
        <begin position="28"/>
        <end position="219"/>
    </location>
</feature>
<dbReference type="Proteomes" id="UP000076532">
    <property type="component" value="Unassembled WGS sequence"/>
</dbReference>
<dbReference type="GO" id="GO:0016747">
    <property type="term" value="F:acyltransferase activity, transferring groups other than amino-acyl groups"/>
    <property type="evidence" value="ECO:0007669"/>
    <property type="project" value="InterPro"/>
</dbReference>
<proteinExistence type="predicted"/>
<keyword evidence="3" id="KW-1185">Reference proteome</keyword>
<accession>A0A166S3J8</accession>
<dbReference type="InterPro" id="IPR000182">
    <property type="entry name" value="GNAT_dom"/>
</dbReference>
<dbReference type="AlphaFoldDB" id="A0A166S3J8"/>
<gene>
    <name evidence="2" type="ORF">FIBSPDRAFT_908548</name>
</gene>
<protein>
    <recommendedName>
        <fullName evidence="1">N-acetyltransferase domain-containing protein</fullName>
    </recommendedName>
</protein>
<evidence type="ECO:0000313" key="2">
    <source>
        <dbReference type="EMBL" id="KZP28975.1"/>
    </source>
</evidence>
<dbReference type="SUPFAM" id="SSF55729">
    <property type="entry name" value="Acyl-CoA N-acyltransferases (Nat)"/>
    <property type="match status" value="1"/>
</dbReference>
<dbReference type="InterPro" id="IPR016181">
    <property type="entry name" value="Acyl_CoA_acyltransferase"/>
</dbReference>
<name>A0A166S3J8_9AGAM</name>
<sequence>MGSHQLFPLEVNSKTGEPFLRLPIPFERIIITPLRESDKPDMIRNMRDERVIRWLAGPPHPYLQEHADQWTGKSKRVNDATLAELRNEETRNPGGPLKVVDHCPVGTIREVLPSGEEVFIGDCSFERCGFDEFTGEGHAAELAAELEQNSAKPTGDPTIVWCVGDYLAPSHQGHGIMSAVFSALLNSWAIPRMNARVFRVYTYASNRASCRVFEKNGFHLVKTIDDWKEVKGVKQGLNVLEWQAAGIEK</sequence>
<dbReference type="EMBL" id="KV417501">
    <property type="protein sequence ID" value="KZP28975.1"/>
    <property type="molecule type" value="Genomic_DNA"/>
</dbReference>
<reference evidence="2 3" key="1">
    <citation type="journal article" date="2016" name="Mol. Biol. Evol.">
        <title>Comparative Genomics of Early-Diverging Mushroom-Forming Fungi Provides Insights into the Origins of Lignocellulose Decay Capabilities.</title>
        <authorList>
            <person name="Nagy L.G."/>
            <person name="Riley R."/>
            <person name="Tritt A."/>
            <person name="Adam C."/>
            <person name="Daum C."/>
            <person name="Floudas D."/>
            <person name="Sun H."/>
            <person name="Yadav J.S."/>
            <person name="Pangilinan J."/>
            <person name="Larsson K.H."/>
            <person name="Matsuura K."/>
            <person name="Barry K."/>
            <person name="Labutti K."/>
            <person name="Kuo R."/>
            <person name="Ohm R.A."/>
            <person name="Bhattacharya S.S."/>
            <person name="Shirouzu T."/>
            <person name="Yoshinaga Y."/>
            <person name="Martin F.M."/>
            <person name="Grigoriev I.V."/>
            <person name="Hibbett D.S."/>
        </authorList>
    </citation>
    <scope>NUCLEOTIDE SEQUENCE [LARGE SCALE GENOMIC DNA]</scope>
    <source>
        <strain evidence="2 3">CBS 109695</strain>
    </source>
</reference>
<evidence type="ECO:0000313" key="3">
    <source>
        <dbReference type="Proteomes" id="UP000076532"/>
    </source>
</evidence>
<dbReference type="PANTHER" id="PTHR43328">
    <property type="entry name" value="ACETYLTRANSFERASE-RELATED"/>
    <property type="match status" value="1"/>
</dbReference>
<organism evidence="2 3">
    <name type="scientific">Athelia psychrophila</name>
    <dbReference type="NCBI Taxonomy" id="1759441"/>
    <lineage>
        <taxon>Eukaryota</taxon>
        <taxon>Fungi</taxon>
        <taxon>Dikarya</taxon>
        <taxon>Basidiomycota</taxon>
        <taxon>Agaricomycotina</taxon>
        <taxon>Agaricomycetes</taxon>
        <taxon>Agaricomycetidae</taxon>
        <taxon>Atheliales</taxon>
        <taxon>Atheliaceae</taxon>
        <taxon>Athelia</taxon>
    </lineage>
</organism>
<dbReference type="Gene3D" id="3.40.630.30">
    <property type="match status" value="1"/>
</dbReference>
<dbReference type="Pfam" id="PF13302">
    <property type="entry name" value="Acetyltransf_3"/>
    <property type="match status" value="1"/>
</dbReference>
<evidence type="ECO:0000259" key="1">
    <source>
        <dbReference type="Pfam" id="PF13302"/>
    </source>
</evidence>
<dbReference type="OrthoDB" id="630895at2759"/>